<dbReference type="SUPFAM" id="SSF56349">
    <property type="entry name" value="DNA breaking-rejoining enzymes"/>
    <property type="match status" value="1"/>
</dbReference>
<evidence type="ECO:0000256" key="1">
    <source>
        <dbReference type="ARBA" id="ARBA00023172"/>
    </source>
</evidence>
<organism evidence="3">
    <name type="scientific">uncultured Sporomusa sp</name>
    <dbReference type="NCBI Taxonomy" id="307249"/>
    <lineage>
        <taxon>Bacteria</taxon>
        <taxon>Bacillati</taxon>
        <taxon>Bacillota</taxon>
        <taxon>Negativicutes</taxon>
        <taxon>Selenomonadales</taxon>
        <taxon>Sporomusaceae</taxon>
        <taxon>Sporomusa</taxon>
        <taxon>environmental samples</taxon>
    </lineage>
</organism>
<accession>A0A212LXS6</accession>
<dbReference type="PROSITE" id="PS51898">
    <property type="entry name" value="TYR_RECOMBINASE"/>
    <property type="match status" value="1"/>
</dbReference>
<dbReference type="RefSeq" id="WP_288184994.1">
    <property type="nucleotide sequence ID" value="NZ_LT608335.1"/>
</dbReference>
<dbReference type="GO" id="GO:0003677">
    <property type="term" value="F:DNA binding"/>
    <property type="evidence" value="ECO:0007669"/>
    <property type="project" value="InterPro"/>
</dbReference>
<sequence>MVNYNIDYKPGLLNDNELNDFRIGNGFFSDNVWDFSGYESTTGGSARVQLRFSFIKQERIKNVVKAFSASCLLKQKLSGVKRALQGFSLFYRYISDHHPNIQSLAQLNALILRGYFHYLYTTDSNKTKGPLSRTGIFHAAAVIKNILIEGNHRGWHVPEDCRWVLPIYCEMIENNPRTKMSAQATKKMFSDEVVQKIIQSAIKEQCIITKAAIILQSQIGFRISEVLELRPNCIKNVNGKIKIECCTQKTKKGRVMRLKPANQLVSEAIVELENATKDIREASGVNYLFIKRTPAGEIIRCNESNWTRDYMQPFVERWDIRETGELIHLTSHYFRHIFATHAYRKGMPIQSIMKMFDHESLTMTGVYTHISAEDAKVKFAEVISGDAVIVGMLAGKIQERLAEDNPFKGKTQQQTTAIINAMNINITANGFCFHHPARRDSCADDGECLICPNFVTTADFLPVHKKRVTELEKEMDRAQKSGNNIWYIKNKRIRDRIINTFIKPLESELMVRLK</sequence>
<dbReference type="GO" id="GO:0015074">
    <property type="term" value="P:DNA integration"/>
    <property type="evidence" value="ECO:0007669"/>
    <property type="project" value="InterPro"/>
</dbReference>
<feature type="domain" description="Tyr recombinase" evidence="2">
    <location>
        <begin position="184"/>
        <end position="380"/>
    </location>
</feature>
<dbReference type="PANTHER" id="PTHR30349">
    <property type="entry name" value="PHAGE INTEGRASE-RELATED"/>
    <property type="match status" value="1"/>
</dbReference>
<dbReference type="InterPro" id="IPR050090">
    <property type="entry name" value="Tyrosine_recombinase_XerCD"/>
</dbReference>
<dbReference type="EMBL" id="FMJE01000005">
    <property type="protein sequence ID" value="SCM82306.1"/>
    <property type="molecule type" value="Genomic_DNA"/>
</dbReference>
<dbReference type="InterPro" id="IPR011010">
    <property type="entry name" value="DNA_brk_join_enz"/>
</dbReference>
<dbReference type="InterPro" id="IPR013762">
    <property type="entry name" value="Integrase-like_cat_sf"/>
</dbReference>
<keyword evidence="1" id="KW-0233">DNA recombination</keyword>
<dbReference type="Pfam" id="PF00589">
    <property type="entry name" value="Phage_integrase"/>
    <property type="match status" value="1"/>
</dbReference>
<dbReference type="PANTHER" id="PTHR30349:SF86">
    <property type="entry name" value="INTEGRASE_RECOMBINASE AQ_AA09-RELATED"/>
    <property type="match status" value="1"/>
</dbReference>
<proteinExistence type="predicted"/>
<dbReference type="Gene3D" id="1.10.443.10">
    <property type="entry name" value="Intergrase catalytic core"/>
    <property type="match status" value="1"/>
</dbReference>
<dbReference type="GO" id="GO:0006310">
    <property type="term" value="P:DNA recombination"/>
    <property type="evidence" value="ECO:0007669"/>
    <property type="project" value="UniProtKB-KW"/>
</dbReference>
<name>A0A212LXS6_9FIRM</name>
<reference evidence="3" key="1">
    <citation type="submission" date="2016-08" db="EMBL/GenBank/DDBJ databases">
        <authorList>
            <person name="Seilhamer J.J."/>
        </authorList>
    </citation>
    <scope>NUCLEOTIDE SEQUENCE</scope>
    <source>
        <strain evidence="3">86</strain>
    </source>
</reference>
<evidence type="ECO:0000259" key="2">
    <source>
        <dbReference type="PROSITE" id="PS51898"/>
    </source>
</evidence>
<gene>
    <name evidence="3" type="ORF">KL86SPO_50077</name>
</gene>
<evidence type="ECO:0000313" key="3">
    <source>
        <dbReference type="EMBL" id="SCM82306.1"/>
    </source>
</evidence>
<dbReference type="CDD" id="cd00397">
    <property type="entry name" value="DNA_BRE_C"/>
    <property type="match status" value="1"/>
</dbReference>
<dbReference type="InterPro" id="IPR002104">
    <property type="entry name" value="Integrase_catalytic"/>
</dbReference>
<dbReference type="AlphaFoldDB" id="A0A212LXS6"/>
<protein>
    <submittedName>
        <fullName evidence="3">Putative Integrase family protein</fullName>
    </submittedName>
</protein>